<comment type="caution">
    <text evidence="3">The sequence shown here is derived from an EMBL/GenBank/DDBJ whole genome shotgun (WGS) entry which is preliminary data.</text>
</comment>
<dbReference type="InterPro" id="IPR045584">
    <property type="entry name" value="Pilin-like"/>
</dbReference>
<dbReference type="PROSITE" id="PS00409">
    <property type="entry name" value="PROKAR_NTER_METHYL"/>
    <property type="match status" value="1"/>
</dbReference>
<evidence type="ECO:0000313" key="4">
    <source>
        <dbReference type="Proteomes" id="UP000316095"/>
    </source>
</evidence>
<dbReference type="SUPFAM" id="SSF54523">
    <property type="entry name" value="Pili subunits"/>
    <property type="match status" value="1"/>
</dbReference>
<feature type="domain" description="DUF1559" evidence="2">
    <location>
        <begin position="39"/>
        <end position="327"/>
    </location>
</feature>
<evidence type="ECO:0000313" key="3">
    <source>
        <dbReference type="EMBL" id="TWT62359.1"/>
    </source>
</evidence>
<dbReference type="PANTHER" id="PTHR30093">
    <property type="entry name" value="GENERAL SECRETION PATHWAY PROTEIN G"/>
    <property type="match status" value="1"/>
</dbReference>
<dbReference type="InterPro" id="IPR027558">
    <property type="entry name" value="Pre_pil_HX9DG_C"/>
</dbReference>
<dbReference type="OrthoDB" id="258404at2"/>
<evidence type="ECO:0000256" key="1">
    <source>
        <dbReference type="SAM" id="Phobius"/>
    </source>
</evidence>
<dbReference type="EMBL" id="SJPG01000001">
    <property type="protein sequence ID" value="TWT62359.1"/>
    <property type="molecule type" value="Genomic_DNA"/>
</dbReference>
<dbReference type="Gene3D" id="3.30.700.10">
    <property type="entry name" value="Glycoprotein, Type 4 Pilin"/>
    <property type="match status" value="1"/>
</dbReference>
<organism evidence="3 4">
    <name type="scientific">Rubinisphaera italica</name>
    <dbReference type="NCBI Taxonomy" id="2527969"/>
    <lineage>
        <taxon>Bacteria</taxon>
        <taxon>Pseudomonadati</taxon>
        <taxon>Planctomycetota</taxon>
        <taxon>Planctomycetia</taxon>
        <taxon>Planctomycetales</taxon>
        <taxon>Planctomycetaceae</taxon>
        <taxon>Rubinisphaera</taxon>
    </lineage>
</organism>
<gene>
    <name evidence="3" type="ORF">Pan54_31000</name>
</gene>
<accession>A0A5C5XI16</accession>
<name>A0A5C5XI16_9PLAN</name>
<sequence>MFNQQSQSIKNPRGFTLIELLVVIAIIAILVALLLPAVQQAREAARRSSCKNNLKQLGLALHNFESTFGYMPSQRDNYQAPEAPGHDERFYRWSALAMLSPQLEQSNIYDSLNLKVPLFMFLPPGAPDPTYAATGFVHPDNVDWVKIKVPVFLCPSDVNERNSDSWAGTNYVACQGSGRDGGVYEDTDGIFFIDSKTKFRDVTDGTSNTVAMSETLIGSGAADSTRGTANMGPEGSLAMVWNATAATVQDSWCLDDSQVVTFERGQKWADGSVGDTGFNTLRSPNSFINDCYSRSSAIKSARSRHQGGVQALLADGSVRFVSENIHQETWQNLGARNDGEVIGEF</sequence>
<dbReference type="Proteomes" id="UP000316095">
    <property type="component" value="Unassembled WGS sequence"/>
</dbReference>
<dbReference type="NCBIfam" id="TIGR02532">
    <property type="entry name" value="IV_pilin_GFxxxE"/>
    <property type="match status" value="1"/>
</dbReference>
<keyword evidence="4" id="KW-1185">Reference proteome</keyword>
<dbReference type="Pfam" id="PF07596">
    <property type="entry name" value="SBP_bac_10"/>
    <property type="match status" value="1"/>
</dbReference>
<feature type="transmembrane region" description="Helical" evidence="1">
    <location>
        <begin position="20"/>
        <end position="38"/>
    </location>
</feature>
<keyword evidence="1" id="KW-0812">Transmembrane</keyword>
<evidence type="ECO:0000259" key="2">
    <source>
        <dbReference type="Pfam" id="PF07596"/>
    </source>
</evidence>
<dbReference type="AlphaFoldDB" id="A0A5C5XI16"/>
<keyword evidence="1" id="KW-0472">Membrane</keyword>
<keyword evidence="1" id="KW-1133">Transmembrane helix</keyword>
<dbReference type="RefSeq" id="WP_146504228.1">
    <property type="nucleotide sequence ID" value="NZ_SJPG01000001.1"/>
</dbReference>
<dbReference type="PANTHER" id="PTHR30093:SF2">
    <property type="entry name" value="TYPE II SECRETION SYSTEM PROTEIN H"/>
    <property type="match status" value="1"/>
</dbReference>
<proteinExistence type="predicted"/>
<dbReference type="Pfam" id="PF07963">
    <property type="entry name" value="N_methyl"/>
    <property type="match status" value="1"/>
</dbReference>
<dbReference type="InterPro" id="IPR011453">
    <property type="entry name" value="DUF1559"/>
</dbReference>
<dbReference type="NCBIfam" id="TIGR04294">
    <property type="entry name" value="pre_pil_HX9DG"/>
    <property type="match status" value="1"/>
</dbReference>
<reference evidence="3 4" key="1">
    <citation type="submission" date="2019-02" db="EMBL/GenBank/DDBJ databases">
        <title>Deep-cultivation of Planctomycetes and their phenomic and genomic characterization uncovers novel biology.</title>
        <authorList>
            <person name="Wiegand S."/>
            <person name="Jogler M."/>
            <person name="Boedeker C."/>
            <person name="Pinto D."/>
            <person name="Vollmers J."/>
            <person name="Rivas-Marin E."/>
            <person name="Kohn T."/>
            <person name="Peeters S.H."/>
            <person name="Heuer A."/>
            <person name="Rast P."/>
            <person name="Oberbeckmann S."/>
            <person name="Bunk B."/>
            <person name="Jeske O."/>
            <person name="Meyerdierks A."/>
            <person name="Storesund J.E."/>
            <person name="Kallscheuer N."/>
            <person name="Luecker S."/>
            <person name="Lage O.M."/>
            <person name="Pohl T."/>
            <person name="Merkel B.J."/>
            <person name="Hornburger P."/>
            <person name="Mueller R.-W."/>
            <person name="Bruemmer F."/>
            <person name="Labrenz M."/>
            <person name="Spormann A.M."/>
            <person name="Op Den Camp H."/>
            <person name="Overmann J."/>
            <person name="Amann R."/>
            <person name="Jetten M.S.M."/>
            <person name="Mascher T."/>
            <person name="Medema M.H."/>
            <person name="Devos D.P."/>
            <person name="Kaster A.-K."/>
            <person name="Ovreas L."/>
            <person name="Rohde M."/>
            <person name="Galperin M.Y."/>
            <person name="Jogler C."/>
        </authorList>
    </citation>
    <scope>NUCLEOTIDE SEQUENCE [LARGE SCALE GENOMIC DNA]</scope>
    <source>
        <strain evidence="3 4">Pan54</strain>
    </source>
</reference>
<dbReference type="InterPro" id="IPR012902">
    <property type="entry name" value="N_methyl_site"/>
</dbReference>
<protein>
    <submittedName>
        <fullName evidence="3">Putative major pilin subunit</fullName>
    </submittedName>
</protein>